<name>A0A4U3B4E7_9BACI</name>
<comment type="caution">
    <text evidence="1">The sequence shown here is derived from an EMBL/GenBank/DDBJ whole genome shotgun (WGS) entry which is preliminary data.</text>
</comment>
<accession>A0A4U3B4E7</accession>
<dbReference type="Proteomes" id="UP000305222">
    <property type="component" value="Unassembled WGS sequence"/>
</dbReference>
<sequence length="73" mass="8388">MTFADFRKAFKKPESVIPITKEQMNLFMGEDPEVKCYLVEINKEHGKLTGCRYAAMRKDGTCEEPKEITIIST</sequence>
<dbReference type="AlphaFoldDB" id="A0A4U3B4E7"/>
<gene>
    <name evidence="1" type="ORF">FC699_13215</name>
</gene>
<evidence type="ECO:0000313" key="1">
    <source>
        <dbReference type="EMBL" id="TKI95439.1"/>
    </source>
</evidence>
<protein>
    <submittedName>
        <fullName evidence="1">Uncharacterized protein</fullName>
    </submittedName>
</protein>
<proteinExistence type="predicted"/>
<dbReference type="EMBL" id="SZON01000517">
    <property type="protein sequence ID" value="TKI95439.1"/>
    <property type="molecule type" value="Genomic_DNA"/>
</dbReference>
<reference evidence="1 2" key="1">
    <citation type="journal article" date="2019" name="Environ. Microbiol.">
        <title>An active ?-lactamase is a part of an orchestrated cell wall stress resistance network of Bacillus subtilis and related rhizosphere species.</title>
        <authorList>
            <person name="Bucher T."/>
            <person name="Keren-Paz A."/>
            <person name="Hausser J."/>
            <person name="Olender T."/>
            <person name="Cytryn E."/>
            <person name="Kolodkin-Gal I."/>
        </authorList>
    </citation>
    <scope>NUCLEOTIDE SEQUENCE [LARGE SCALE GENOMIC DNA]</scope>
    <source>
        <strain evidence="1 2">I5</strain>
    </source>
</reference>
<organism evidence="1 2">
    <name type="scientific">Bacillus wiedmannii</name>
    <dbReference type="NCBI Taxonomy" id="1890302"/>
    <lineage>
        <taxon>Bacteria</taxon>
        <taxon>Bacillati</taxon>
        <taxon>Bacillota</taxon>
        <taxon>Bacilli</taxon>
        <taxon>Bacillales</taxon>
        <taxon>Bacillaceae</taxon>
        <taxon>Bacillus</taxon>
        <taxon>Bacillus cereus group</taxon>
    </lineage>
</organism>
<evidence type="ECO:0000313" key="2">
    <source>
        <dbReference type="Proteomes" id="UP000305222"/>
    </source>
</evidence>